<organism evidence="1 2">
    <name type="scientific">Candidatus Epulonipiscium fishelsonii</name>
    <dbReference type="NCBI Taxonomy" id="77094"/>
    <lineage>
        <taxon>Bacteria</taxon>
        <taxon>Bacillati</taxon>
        <taxon>Bacillota</taxon>
        <taxon>Clostridia</taxon>
        <taxon>Lachnospirales</taxon>
        <taxon>Lachnospiraceae</taxon>
        <taxon>Candidatus Epulonipiscium</taxon>
    </lineage>
</organism>
<sequence>MRDKISGTIYGMALGDAMGMPSELWGINRIKNFFGTITTFLDGPKENEVACNYTRGQFTDDTSQALIILDSLLNTKFIPNKDDIGARLLDWAIKEDAVAKNILGPTSKVALTNLKENVPTKHITDKSLSNGSAMRISPIGCLFNPDDKEKMAKFIYEVSSATHTSDVTIAGAAMIAMAVSSSMVNSDMDKVIEDVHQIEKIAKQLGAETFSASLMERTKIGIEIARNYEGEEFLQKIYDIVGTGVNIIESVPAALAIAYYAKDPNISCLLCANLGGDTDTIGAMSTAICGALKGKSFINSEYIKILEANNDINFENYIDILLEGRNSI</sequence>
<gene>
    <name evidence="1" type="ORF">AN640_03650</name>
</gene>
<comment type="caution">
    <text evidence="1">The sequence shown here is derived from an EMBL/GenBank/DDBJ whole genome shotgun (WGS) entry which is preliminary data.</text>
</comment>
<keyword evidence="2" id="KW-1185">Reference proteome</keyword>
<dbReference type="Proteomes" id="UP000188637">
    <property type="component" value="Unassembled WGS sequence"/>
</dbReference>
<proteinExistence type="predicted"/>
<evidence type="ECO:0000313" key="2">
    <source>
        <dbReference type="Proteomes" id="UP000188637"/>
    </source>
</evidence>
<name>A0ACC8XIW7_9FIRM</name>
<evidence type="ECO:0000313" key="1">
    <source>
        <dbReference type="EMBL" id="ONI46245.1"/>
    </source>
</evidence>
<accession>A0ACC8XIW7</accession>
<protein>
    <submittedName>
        <fullName evidence="1">Uncharacterized protein</fullName>
    </submittedName>
</protein>
<dbReference type="EMBL" id="LJHD01000029">
    <property type="protein sequence ID" value="ONI46245.1"/>
    <property type="molecule type" value="Genomic_DNA"/>
</dbReference>
<reference evidence="1" key="1">
    <citation type="submission" date="2016-08" db="EMBL/GenBank/DDBJ databases">
        <authorList>
            <person name="Ngugi D.K."/>
            <person name="Miyake S."/>
            <person name="Stingl U."/>
        </authorList>
    </citation>
    <scope>NUCLEOTIDE SEQUENCE</scope>
    <source>
        <strain evidence="1">SCG-D08WGA-EpuloA1</strain>
    </source>
</reference>